<feature type="transmembrane region" description="Helical" evidence="1">
    <location>
        <begin position="100"/>
        <end position="122"/>
    </location>
</feature>
<organism evidence="2 3">
    <name type="scientific">Akanthomyces lecanii RCEF 1005</name>
    <dbReference type="NCBI Taxonomy" id="1081108"/>
    <lineage>
        <taxon>Eukaryota</taxon>
        <taxon>Fungi</taxon>
        <taxon>Dikarya</taxon>
        <taxon>Ascomycota</taxon>
        <taxon>Pezizomycotina</taxon>
        <taxon>Sordariomycetes</taxon>
        <taxon>Hypocreomycetidae</taxon>
        <taxon>Hypocreales</taxon>
        <taxon>Cordycipitaceae</taxon>
        <taxon>Akanthomyces</taxon>
        <taxon>Cordyceps confragosa</taxon>
    </lineage>
</organism>
<dbReference type="Proteomes" id="UP000076881">
    <property type="component" value="Unassembled WGS sequence"/>
</dbReference>
<comment type="caution">
    <text evidence="2">The sequence shown here is derived from an EMBL/GenBank/DDBJ whole genome shotgun (WGS) entry which is preliminary data.</text>
</comment>
<dbReference type="AlphaFoldDB" id="A0A168KJE2"/>
<feature type="transmembrane region" description="Helical" evidence="1">
    <location>
        <begin position="134"/>
        <end position="159"/>
    </location>
</feature>
<evidence type="ECO:0000256" key="1">
    <source>
        <dbReference type="SAM" id="Phobius"/>
    </source>
</evidence>
<protein>
    <submittedName>
        <fullName evidence="2">Uncharacterized protein</fullName>
    </submittedName>
</protein>
<dbReference type="OrthoDB" id="3009728at2759"/>
<evidence type="ECO:0000313" key="3">
    <source>
        <dbReference type="Proteomes" id="UP000076881"/>
    </source>
</evidence>
<keyword evidence="3" id="KW-1185">Reference proteome</keyword>
<keyword evidence="1" id="KW-0472">Membrane</keyword>
<proteinExistence type="predicted"/>
<keyword evidence="1" id="KW-1133">Transmembrane helix</keyword>
<gene>
    <name evidence="2" type="ORF">LEL_01325</name>
</gene>
<sequence>MFNMREKLQAELSAAAVVLGLAPTILQMVSPTPVDTAMVSLRRPILALLLSLASPATVFSEVVNYADVIDALSKPLSRQSRRSFPYTAGRLLGGGGTRNYMSSLVSGIQYTLALAAVANSAYRTYQLCVWTVLYGTLVLSSLTFISAFDSISVVAFYAISTIVSKAIVYFECAGIQAVASQTLDAANEGDEMNGYSAL</sequence>
<keyword evidence="1" id="KW-0812">Transmembrane</keyword>
<dbReference type="EMBL" id="AZHF01000001">
    <property type="protein sequence ID" value="OAA81780.1"/>
    <property type="molecule type" value="Genomic_DNA"/>
</dbReference>
<evidence type="ECO:0000313" key="2">
    <source>
        <dbReference type="EMBL" id="OAA81780.1"/>
    </source>
</evidence>
<accession>A0A168KJE2</accession>
<name>A0A168KJE2_CORDF</name>
<reference evidence="2 3" key="1">
    <citation type="journal article" date="2016" name="Genome Biol. Evol.">
        <title>Divergent and convergent evolution of fungal pathogenicity.</title>
        <authorList>
            <person name="Shang Y."/>
            <person name="Xiao G."/>
            <person name="Zheng P."/>
            <person name="Cen K."/>
            <person name="Zhan S."/>
            <person name="Wang C."/>
        </authorList>
    </citation>
    <scope>NUCLEOTIDE SEQUENCE [LARGE SCALE GENOMIC DNA]</scope>
    <source>
        <strain evidence="2 3">RCEF 1005</strain>
    </source>
</reference>
<feature type="transmembrane region" description="Helical" evidence="1">
    <location>
        <begin position="12"/>
        <end position="30"/>
    </location>
</feature>